<keyword evidence="4" id="KW-1185">Reference proteome</keyword>
<feature type="domain" description="ABC-type transport auxiliary lipoprotein component" evidence="2">
    <location>
        <begin position="27"/>
        <end position="184"/>
    </location>
</feature>
<sequence length="189" mass="20106">MTASFRLTLGLLSALALTACGDPAARYLLEPPTAQERMRLPVSTIELREVTLPVYASGSEIMLQGEDGALRPSDNAVWADDQVRAVTLSLARDIEAVSTATAAAEPWPLIDSPQVRVEVRIDRMVAQTDGVFRMSGQFAIASPGGAVRETLNRFDIAQPMAAGTPTAIADATSAAITTLARQIANRLSR</sequence>
<dbReference type="PROSITE" id="PS51257">
    <property type="entry name" value="PROKAR_LIPOPROTEIN"/>
    <property type="match status" value="1"/>
</dbReference>
<evidence type="ECO:0000313" key="3">
    <source>
        <dbReference type="EMBL" id="MBJ6371410.1"/>
    </source>
</evidence>
<reference evidence="3" key="1">
    <citation type="submission" date="2020-12" db="EMBL/GenBank/DDBJ databases">
        <title>Sedimentitalea sp. nov., isolated from sand in Incheon.</title>
        <authorList>
            <person name="Kim W."/>
        </authorList>
    </citation>
    <scope>NUCLEOTIDE SEQUENCE</scope>
    <source>
        <strain evidence="3">CAU 1593</strain>
    </source>
</reference>
<dbReference type="EMBL" id="JAELVR010000004">
    <property type="protein sequence ID" value="MBJ6371410.1"/>
    <property type="molecule type" value="Genomic_DNA"/>
</dbReference>
<feature type="chain" id="PRO_5035225162" evidence="1">
    <location>
        <begin position="25"/>
        <end position="189"/>
    </location>
</feature>
<gene>
    <name evidence="3" type="ORF">JF290_07705</name>
</gene>
<name>A0A8J7J197_9RHOB</name>
<dbReference type="SUPFAM" id="SSF159594">
    <property type="entry name" value="XCC0632-like"/>
    <property type="match status" value="1"/>
</dbReference>
<protein>
    <submittedName>
        <fullName evidence="3">Membrane integrity-associated transporter subunit PqiC</fullName>
    </submittedName>
</protein>
<comment type="caution">
    <text evidence="3">The sequence shown here is derived from an EMBL/GenBank/DDBJ whole genome shotgun (WGS) entry which is preliminary data.</text>
</comment>
<dbReference type="AlphaFoldDB" id="A0A8J7J197"/>
<keyword evidence="1" id="KW-0732">Signal</keyword>
<organism evidence="3 4">
    <name type="scientific">Sedimentitalea arenosa</name>
    <dbReference type="NCBI Taxonomy" id="2798803"/>
    <lineage>
        <taxon>Bacteria</taxon>
        <taxon>Pseudomonadati</taxon>
        <taxon>Pseudomonadota</taxon>
        <taxon>Alphaproteobacteria</taxon>
        <taxon>Rhodobacterales</taxon>
        <taxon>Paracoccaceae</taxon>
        <taxon>Sedimentitalea</taxon>
    </lineage>
</organism>
<dbReference type="Pfam" id="PF03886">
    <property type="entry name" value="ABC_trans_aux"/>
    <property type="match status" value="1"/>
</dbReference>
<dbReference type="Proteomes" id="UP000619079">
    <property type="component" value="Unassembled WGS sequence"/>
</dbReference>
<evidence type="ECO:0000313" key="4">
    <source>
        <dbReference type="Proteomes" id="UP000619079"/>
    </source>
</evidence>
<evidence type="ECO:0000259" key="2">
    <source>
        <dbReference type="Pfam" id="PF03886"/>
    </source>
</evidence>
<dbReference type="InterPro" id="IPR005586">
    <property type="entry name" value="ABC_trans_aux"/>
</dbReference>
<dbReference type="Gene3D" id="3.40.50.10610">
    <property type="entry name" value="ABC-type transport auxiliary lipoprotein component"/>
    <property type="match status" value="1"/>
</dbReference>
<dbReference type="RefSeq" id="WP_199024259.1">
    <property type="nucleotide sequence ID" value="NZ_JAELVR010000004.1"/>
</dbReference>
<proteinExistence type="predicted"/>
<evidence type="ECO:0000256" key="1">
    <source>
        <dbReference type="SAM" id="SignalP"/>
    </source>
</evidence>
<accession>A0A8J7J197</accession>
<feature type="signal peptide" evidence="1">
    <location>
        <begin position="1"/>
        <end position="24"/>
    </location>
</feature>